<evidence type="ECO:0000256" key="1">
    <source>
        <dbReference type="SAM" id="Coils"/>
    </source>
</evidence>
<dbReference type="PROSITE" id="PS51257">
    <property type="entry name" value="PROKAR_LIPOPROTEIN"/>
    <property type="match status" value="1"/>
</dbReference>
<dbReference type="PANTHER" id="PTHR30438">
    <property type="entry name" value="36 KDA ANTIGEN-RELATED"/>
    <property type="match status" value="1"/>
</dbReference>
<dbReference type="AlphaFoldDB" id="A0A1N7P943"/>
<feature type="signal peptide" evidence="2">
    <location>
        <begin position="1"/>
        <end position="20"/>
    </location>
</feature>
<keyword evidence="1" id="KW-0175">Coiled coil</keyword>
<dbReference type="PANTHER" id="PTHR30438:SF2">
    <property type="entry name" value="MEMBRANE PROTEIN"/>
    <property type="match status" value="1"/>
</dbReference>
<dbReference type="Gene3D" id="2.40.30.170">
    <property type="match status" value="1"/>
</dbReference>
<dbReference type="Pfam" id="PF25881">
    <property type="entry name" value="HH_YBHG"/>
    <property type="match status" value="1"/>
</dbReference>
<reference evidence="4 5" key="1">
    <citation type="submission" date="2017-01" db="EMBL/GenBank/DDBJ databases">
        <authorList>
            <person name="Mah S.A."/>
            <person name="Swanson W.J."/>
            <person name="Moy G.W."/>
            <person name="Vacquier V.D."/>
        </authorList>
    </citation>
    <scope>NUCLEOTIDE SEQUENCE [LARGE SCALE GENOMIC DNA]</scope>
    <source>
        <strain evidence="4 5">DSM 11589</strain>
    </source>
</reference>
<evidence type="ECO:0000259" key="3">
    <source>
        <dbReference type="Pfam" id="PF25881"/>
    </source>
</evidence>
<dbReference type="RefSeq" id="WP_076401466.1">
    <property type="nucleotide sequence ID" value="NZ_FTOA01000006.1"/>
</dbReference>
<keyword evidence="2" id="KW-0732">Signal</keyword>
<evidence type="ECO:0000313" key="4">
    <source>
        <dbReference type="EMBL" id="SIT07070.1"/>
    </source>
</evidence>
<dbReference type="EMBL" id="FTOA01000006">
    <property type="protein sequence ID" value="SIT07070.1"/>
    <property type="molecule type" value="Genomic_DNA"/>
</dbReference>
<dbReference type="OrthoDB" id="9809385at2"/>
<name>A0A1N7P943_9PROT</name>
<proteinExistence type="predicted"/>
<dbReference type="STRING" id="80876.SAMN05421779_106154"/>
<organism evidence="4 5">
    <name type="scientific">Insolitispirillum peregrinum</name>
    <dbReference type="NCBI Taxonomy" id="80876"/>
    <lineage>
        <taxon>Bacteria</taxon>
        <taxon>Pseudomonadati</taxon>
        <taxon>Pseudomonadota</taxon>
        <taxon>Alphaproteobacteria</taxon>
        <taxon>Rhodospirillales</taxon>
        <taxon>Novispirillaceae</taxon>
        <taxon>Insolitispirillum</taxon>
    </lineage>
</organism>
<evidence type="ECO:0000313" key="5">
    <source>
        <dbReference type="Proteomes" id="UP000185678"/>
    </source>
</evidence>
<accession>A0A1N7P943</accession>
<dbReference type="GO" id="GO:0005886">
    <property type="term" value="C:plasma membrane"/>
    <property type="evidence" value="ECO:0007669"/>
    <property type="project" value="TreeGrafter"/>
</dbReference>
<sequence>MPKPLLIAAVLGLLLTACDAAGPDEVQGYAEGEYRYIALPDSGMVTAVEVRRGQQVQRGQALFSLDDQRYTAAVQQAEALLAQAEASHRDLLTGQKSSEIRALEADTRQAEADLTYARQQFQRQEALEKNGYASRASFDEARASIQRNQAAVNAAKARLATARDKEGRDEEIHAARAAADAARAALEEARAKLALRHATAPADGRIEDILFRPGEGVSAGQAVVMLLPDDGTRVRFFIPPEQVGQMALGQRISVRCPGCAGPITATISFIASEASYTPPVLYSRDQHHKLVFMVEATPLPTAAALHPGQPLTIAFSHPADAS</sequence>
<protein>
    <submittedName>
        <fullName evidence="4">HlyD family secretion protein</fullName>
    </submittedName>
</protein>
<feature type="coiled-coil region" evidence="1">
    <location>
        <begin position="145"/>
        <end position="192"/>
    </location>
</feature>
<dbReference type="InterPro" id="IPR059052">
    <property type="entry name" value="HH_YbhG-like"/>
</dbReference>
<dbReference type="Proteomes" id="UP000185678">
    <property type="component" value="Unassembled WGS sequence"/>
</dbReference>
<dbReference type="SUPFAM" id="SSF111369">
    <property type="entry name" value="HlyD-like secretion proteins"/>
    <property type="match status" value="3"/>
</dbReference>
<dbReference type="Gene3D" id="1.10.287.470">
    <property type="entry name" value="Helix hairpin bin"/>
    <property type="match status" value="2"/>
</dbReference>
<keyword evidence="5" id="KW-1185">Reference proteome</keyword>
<dbReference type="Gene3D" id="2.40.50.100">
    <property type="match status" value="2"/>
</dbReference>
<evidence type="ECO:0000256" key="2">
    <source>
        <dbReference type="SAM" id="SignalP"/>
    </source>
</evidence>
<gene>
    <name evidence="4" type="ORF">SAMN05421779_106154</name>
</gene>
<feature type="chain" id="PRO_5012049096" evidence="2">
    <location>
        <begin position="21"/>
        <end position="322"/>
    </location>
</feature>
<feature type="domain" description="YbhG-like alpha-helical hairpin" evidence="3">
    <location>
        <begin position="65"/>
        <end position="192"/>
    </location>
</feature>